<feature type="transmembrane region" description="Helical" evidence="1">
    <location>
        <begin position="123"/>
        <end position="144"/>
    </location>
</feature>
<dbReference type="Pfam" id="PF04892">
    <property type="entry name" value="VanZ"/>
    <property type="match status" value="1"/>
</dbReference>
<dbReference type="AlphaFoldDB" id="A0A543FJN8"/>
<organism evidence="3 4">
    <name type="scientific">Microbacterium kyungheense</name>
    <dbReference type="NCBI Taxonomy" id="1263636"/>
    <lineage>
        <taxon>Bacteria</taxon>
        <taxon>Bacillati</taxon>
        <taxon>Actinomycetota</taxon>
        <taxon>Actinomycetes</taxon>
        <taxon>Micrococcales</taxon>
        <taxon>Microbacteriaceae</taxon>
        <taxon>Microbacterium</taxon>
    </lineage>
</organism>
<proteinExistence type="predicted"/>
<feature type="domain" description="VanZ-like" evidence="2">
    <location>
        <begin position="32"/>
        <end position="144"/>
    </location>
</feature>
<name>A0A543FJN8_9MICO</name>
<keyword evidence="1" id="KW-0812">Transmembrane</keyword>
<feature type="transmembrane region" description="Helical" evidence="1">
    <location>
        <begin position="66"/>
        <end position="90"/>
    </location>
</feature>
<gene>
    <name evidence="3" type="ORF">FB391_0374</name>
</gene>
<evidence type="ECO:0000256" key="1">
    <source>
        <dbReference type="SAM" id="Phobius"/>
    </source>
</evidence>
<feature type="transmembrane region" description="Helical" evidence="1">
    <location>
        <begin position="97"/>
        <end position="117"/>
    </location>
</feature>
<accession>A0A543FJN8</accession>
<protein>
    <submittedName>
        <fullName evidence="3">VanZ like protein</fullName>
    </submittedName>
</protein>
<keyword evidence="1" id="KW-0472">Membrane</keyword>
<reference evidence="3 4" key="1">
    <citation type="submission" date="2019-06" db="EMBL/GenBank/DDBJ databases">
        <title>Sequencing the genomes of 1000 actinobacteria strains.</title>
        <authorList>
            <person name="Klenk H.-P."/>
        </authorList>
    </citation>
    <scope>NUCLEOTIDE SEQUENCE [LARGE SCALE GENOMIC DNA]</scope>
    <source>
        <strain evidence="3 4">DSM 105492</strain>
    </source>
</reference>
<dbReference type="OrthoDB" id="3787741at2"/>
<evidence type="ECO:0000313" key="3">
    <source>
        <dbReference type="EMBL" id="TQM34087.1"/>
    </source>
</evidence>
<evidence type="ECO:0000259" key="2">
    <source>
        <dbReference type="Pfam" id="PF04892"/>
    </source>
</evidence>
<dbReference type="EMBL" id="VFPE01000001">
    <property type="protein sequence ID" value="TQM34087.1"/>
    <property type="molecule type" value="Genomic_DNA"/>
</dbReference>
<dbReference type="InterPro" id="IPR006976">
    <property type="entry name" value="VanZ-like"/>
</dbReference>
<comment type="caution">
    <text evidence="3">The sequence shown here is derived from an EMBL/GenBank/DDBJ whole genome shotgun (WGS) entry which is preliminary data.</text>
</comment>
<sequence>MGAGMTITRTPVARATALDARAGMRHGIPILLCYLTALAFIAFWPVPVDRGASGLLRAISRAVPLLTYDVIESLANVAMFVPFGVLLALVLPARRAWVVPIALAASLAMEAGQALFLPARTSSVADVVANVGGAAIGLAVVWIIEQRGPSR</sequence>
<evidence type="ECO:0000313" key="4">
    <source>
        <dbReference type="Proteomes" id="UP000320235"/>
    </source>
</evidence>
<keyword evidence="4" id="KW-1185">Reference proteome</keyword>
<keyword evidence="1" id="KW-1133">Transmembrane helix</keyword>
<feature type="transmembrane region" description="Helical" evidence="1">
    <location>
        <begin position="28"/>
        <end position="46"/>
    </location>
</feature>
<dbReference type="Proteomes" id="UP000320235">
    <property type="component" value="Unassembled WGS sequence"/>
</dbReference>